<keyword evidence="6" id="KW-0479">Metal-binding</keyword>
<accession>A0A1B0D1Y3</accession>
<proteinExistence type="predicted"/>
<keyword evidence="15" id="KW-1185">Reference proteome</keyword>
<comment type="cofactor">
    <cofactor evidence="2">
        <name>Ni(2+)</name>
        <dbReference type="ChEBI" id="CHEBI:49786"/>
    </cofactor>
</comment>
<dbReference type="InterPro" id="IPR036075">
    <property type="entry name" value="ARMT-1-like_metal-bd_sf"/>
</dbReference>
<evidence type="ECO:0000256" key="3">
    <source>
        <dbReference type="ARBA" id="ARBA00011388"/>
    </source>
</evidence>
<dbReference type="Pfam" id="PF01937">
    <property type="entry name" value="ARMT1-like_dom"/>
    <property type="match status" value="1"/>
</dbReference>
<keyword evidence="8" id="KW-0944">Nitration</keyword>
<dbReference type="VEuPathDB" id="VectorBase:PPAPM1_004182"/>
<dbReference type="PANTHER" id="PTHR12280:SF35">
    <property type="entry name" value="4'-PHOSPHOPANTETHEINE PHOSPHATASE"/>
    <property type="match status" value="1"/>
</dbReference>
<evidence type="ECO:0000256" key="10">
    <source>
        <dbReference type="ARBA" id="ARBA00029347"/>
    </source>
</evidence>
<evidence type="ECO:0000256" key="7">
    <source>
        <dbReference type="ARBA" id="ARBA00022801"/>
    </source>
</evidence>
<dbReference type="PANTHER" id="PTHR12280">
    <property type="entry name" value="PANTOTHENATE KINASE"/>
    <property type="match status" value="1"/>
</dbReference>
<evidence type="ECO:0000256" key="11">
    <source>
        <dbReference type="ARBA" id="ARBA00032948"/>
    </source>
</evidence>
<reference evidence="14" key="1">
    <citation type="submission" date="2022-08" db="UniProtKB">
        <authorList>
            <consortium name="EnsemblMetazoa"/>
        </authorList>
    </citation>
    <scope>IDENTIFICATION</scope>
    <source>
        <strain evidence="14">Israel</strain>
    </source>
</reference>
<comment type="function">
    <text evidence="12">Phosphatase which shows a preference for 4'-phosphopantetheine and its oxidatively damaged forms (sulfonate or S-sulfonate), providing strong indirect evidence that the phosphatase activity pre-empts damage in the coenzyme A (CoA) pathway. Hydrolyzing excess 4'-phosphopantetheine could constitute a directed overflow mechanism to prevent its oxidation to the S-sulfonate, sulfonate, or other forms. Hydrolyzing 4'-phosphopantetheine sulfonate or S-sulfonate would forestall their conversion to inactive forms of CoA and acyl carrier protein. May play a role in the physiological regulation of CoA intracellular levels.</text>
</comment>
<evidence type="ECO:0000313" key="14">
    <source>
        <dbReference type="EnsemblMetazoa" id="PPAI001356-PA"/>
    </source>
</evidence>
<protein>
    <recommendedName>
        <fullName evidence="4">4'-phosphopantetheine phosphatase</fullName>
    </recommendedName>
    <alternativeName>
        <fullName evidence="11">Inactive pantothenic acid kinase 4</fullName>
    </alternativeName>
</protein>
<dbReference type="GO" id="GO:0016787">
    <property type="term" value="F:hydrolase activity"/>
    <property type="evidence" value="ECO:0007669"/>
    <property type="project" value="UniProtKB-KW"/>
</dbReference>
<dbReference type="AlphaFoldDB" id="A0A1B0D1Y3"/>
<evidence type="ECO:0000256" key="6">
    <source>
        <dbReference type="ARBA" id="ARBA00022723"/>
    </source>
</evidence>
<evidence type="ECO:0000256" key="2">
    <source>
        <dbReference type="ARBA" id="ARBA00001967"/>
    </source>
</evidence>
<dbReference type="EMBL" id="AJVK01022456">
    <property type="status" value="NOT_ANNOTATED_CDS"/>
    <property type="molecule type" value="Genomic_DNA"/>
</dbReference>
<comment type="subunit">
    <text evidence="3">Homodimer. Interacts with PKM.</text>
</comment>
<dbReference type="InterPro" id="IPR002791">
    <property type="entry name" value="ARMT1-like_metal-bd"/>
</dbReference>
<sequence length="353" mass="40132">MSCPLLLDAEKYNPDTLNLTDDIEVKKYWFQCFRELVKKFAIQARKSELDSDDASERSERFQRDFLHKMKSLGESTENGEPITIRTLLDLNEACLRQHGFSDPWREQKILENKTALRMLRLRLDEVDKLRDNAKWIELVRGLLAGNMFDWGAQAVCEILEANSSFGLNEALSYIQPRPWLIDGLDAWLARLQGPIHKCAAIFVDNSGFDIILGILPFARELIRRGTKVILCANSEPALADITYNELESLMSSCCDQCSILREAYTSKRLMVLPNGQTGPCLNLRTLTPELCEAMVHHETDLLIIEGMGRALHTNLNAKFTCDTLKLAVVKNKWWANRLGGDTFSVICKYESAV</sequence>
<evidence type="ECO:0000256" key="8">
    <source>
        <dbReference type="ARBA" id="ARBA00023074"/>
    </source>
</evidence>
<dbReference type="Proteomes" id="UP000092462">
    <property type="component" value="Unassembled WGS sequence"/>
</dbReference>
<evidence type="ECO:0000256" key="12">
    <source>
        <dbReference type="ARBA" id="ARBA00046055"/>
    </source>
</evidence>
<dbReference type="InterPro" id="IPR016949">
    <property type="entry name" value="At2g17340"/>
</dbReference>
<evidence type="ECO:0000313" key="15">
    <source>
        <dbReference type="Proteomes" id="UP000092462"/>
    </source>
</evidence>
<dbReference type="GO" id="GO:0005634">
    <property type="term" value="C:nucleus"/>
    <property type="evidence" value="ECO:0007669"/>
    <property type="project" value="TreeGrafter"/>
</dbReference>
<dbReference type="SUPFAM" id="SSF111321">
    <property type="entry name" value="AF1104-like"/>
    <property type="match status" value="1"/>
</dbReference>
<name>A0A1B0D1Y3_PHLPP</name>
<evidence type="ECO:0000256" key="4">
    <source>
        <dbReference type="ARBA" id="ARBA00019490"/>
    </source>
</evidence>
<evidence type="ECO:0000256" key="9">
    <source>
        <dbReference type="ARBA" id="ARBA00023211"/>
    </source>
</evidence>
<organism evidence="14 15">
    <name type="scientific">Phlebotomus papatasi</name>
    <name type="common">Sandfly</name>
    <dbReference type="NCBI Taxonomy" id="29031"/>
    <lineage>
        <taxon>Eukaryota</taxon>
        <taxon>Metazoa</taxon>
        <taxon>Ecdysozoa</taxon>
        <taxon>Arthropoda</taxon>
        <taxon>Hexapoda</taxon>
        <taxon>Insecta</taxon>
        <taxon>Pterygota</taxon>
        <taxon>Neoptera</taxon>
        <taxon>Endopterygota</taxon>
        <taxon>Diptera</taxon>
        <taxon>Nematocera</taxon>
        <taxon>Psychodoidea</taxon>
        <taxon>Psychodidae</taxon>
        <taxon>Phlebotomus</taxon>
        <taxon>Phlebotomus</taxon>
    </lineage>
</organism>
<evidence type="ECO:0000259" key="13">
    <source>
        <dbReference type="Pfam" id="PF01937"/>
    </source>
</evidence>
<dbReference type="InterPro" id="IPR004567">
    <property type="entry name" value="Type_II_PanK"/>
</dbReference>
<dbReference type="GO" id="GO:0005829">
    <property type="term" value="C:cytosol"/>
    <property type="evidence" value="ECO:0007669"/>
    <property type="project" value="TreeGrafter"/>
</dbReference>
<keyword evidence="5" id="KW-0533">Nickel</keyword>
<evidence type="ECO:0000256" key="5">
    <source>
        <dbReference type="ARBA" id="ARBA00022596"/>
    </source>
</evidence>
<dbReference type="Gene3D" id="3.40.50.10880">
    <property type="entry name" value="Uncharacterised protein PF01937, DUF89, domain 3"/>
    <property type="match status" value="1"/>
</dbReference>
<comment type="catalytic activity">
    <reaction evidence="10">
        <text>(R)-4'-phospho-S-sulfopantetheine + H2O = (R)-S-sulfopantetheine + phosphate</text>
        <dbReference type="Rhea" id="RHEA:68340"/>
        <dbReference type="ChEBI" id="CHEBI:15377"/>
        <dbReference type="ChEBI" id="CHEBI:43474"/>
        <dbReference type="ChEBI" id="CHEBI:177302"/>
        <dbReference type="ChEBI" id="CHEBI:177303"/>
    </reaction>
    <physiologicalReaction direction="left-to-right" evidence="10">
        <dbReference type="Rhea" id="RHEA:68341"/>
    </physiologicalReaction>
</comment>
<keyword evidence="7" id="KW-0378">Hydrolase</keyword>
<dbReference type="GO" id="GO:0015937">
    <property type="term" value="P:coenzyme A biosynthetic process"/>
    <property type="evidence" value="ECO:0007669"/>
    <property type="project" value="InterPro"/>
</dbReference>
<dbReference type="GO" id="GO:0005524">
    <property type="term" value="F:ATP binding"/>
    <property type="evidence" value="ECO:0007669"/>
    <property type="project" value="InterPro"/>
</dbReference>
<dbReference type="GO" id="GO:0004594">
    <property type="term" value="F:pantothenate kinase activity"/>
    <property type="evidence" value="ECO:0007669"/>
    <property type="project" value="TreeGrafter"/>
</dbReference>
<dbReference type="PIRSF" id="PIRSF030210">
    <property type="entry name" value="UCP030210"/>
    <property type="match status" value="1"/>
</dbReference>
<dbReference type="InterPro" id="IPR035073">
    <property type="entry name" value="At2g17340_3_helix_bundle"/>
</dbReference>
<keyword evidence="9" id="KW-0464">Manganese</keyword>
<evidence type="ECO:0000256" key="1">
    <source>
        <dbReference type="ARBA" id="ARBA00001936"/>
    </source>
</evidence>
<feature type="domain" description="Damage-control phosphatase ARMT1-like metal-binding" evidence="13">
    <location>
        <begin position="43"/>
        <end position="341"/>
    </location>
</feature>
<dbReference type="EnsemblMetazoa" id="PPAI001356-RA">
    <property type="protein sequence ID" value="PPAI001356-PA"/>
    <property type="gene ID" value="PPAI001356"/>
</dbReference>
<dbReference type="GO" id="GO:0046872">
    <property type="term" value="F:metal ion binding"/>
    <property type="evidence" value="ECO:0007669"/>
    <property type="project" value="UniProtKB-KW"/>
</dbReference>
<dbReference type="VEuPathDB" id="VectorBase:PPAI001356"/>
<dbReference type="FunFam" id="3.40.50.10880:FF:000001">
    <property type="entry name" value="Pantothenate kinase 4"/>
    <property type="match status" value="1"/>
</dbReference>
<dbReference type="Gene3D" id="1.20.1700.10">
    <property type="entry name" value="AF1104-like"/>
    <property type="match status" value="1"/>
</dbReference>
<comment type="cofactor">
    <cofactor evidence="1">
        <name>Mn(2+)</name>
        <dbReference type="ChEBI" id="CHEBI:29035"/>
    </cofactor>
</comment>